<keyword evidence="2" id="KW-1185">Reference proteome</keyword>
<evidence type="ECO:0000313" key="2">
    <source>
        <dbReference type="Proteomes" id="UP001500655"/>
    </source>
</evidence>
<reference evidence="1 2" key="1">
    <citation type="journal article" date="2019" name="Int. J. Syst. Evol. Microbiol.">
        <title>The Global Catalogue of Microorganisms (GCM) 10K type strain sequencing project: providing services to taxonomists for standard genome sequencing and annotation.</title>
        <authorList>
            <consortium name="The Broad Institute Genomics Platform"/>
            <consortium name="The Broad Institute Genome Sequencing Center for Infectious Disease"/>
            <person name="Wu L."/>
            <person name="Ma J."/>
        </authorList>
    </citation>
    <scope>NUCLEOTIDE SEQUENCE [LARGE SCALE GENOMIC DNA]</scope>
    <source>
        <strain evidence="1 2">JCM 13249</strain>
    </source>
</reference>
<evidence type="ECO:0000313" key="1">
    <source>
        <dbReference type="EMBL" id="GAA1758735.1"/>
    </source>
</evidence>
<organism evidence="1 2">
    <name type="scientific">Luedemannella helvata</name>
    <dbReference type="NCBI Taxonomy" id="349315"/>
    <lineage>
        <taxon>Bacteria</taxon>
        <taxon>Bacillati</taxon>
        <taxon>Actinomycetota</taxon>
        <taxon>Actinomycetes</taxon>
        <taxon>Micromonosporales</taxon>
        <taxon>Micromonosporaceae</taxon>
        <taxon>Luedemannella</taxon>
    </lineage>
</organism>
<gene>
    <name evidence="1" type="ORF">GCM10009681_32450</name>
</gene>
<dbReference type="EMBL" id="BAAALS010000014">
    <property type="protein sequence ID" value="GAA1758735.1"/>
    <property type="molecule type" value="Genomic_DNA"/>
</dbReference>
<comment type="caution">
    <text evidence="1">The sequence shown here is derived from an EMBL/GenBank/DDBJ whole genome shotgun (WGS) entry which is preliminary data.</text>
</comment>
<protein>
    <submittedName>
        <fullName evidence="1">Uncharacterized protein</fullName>
    </submittedName>
</protein>
<proteinExistence type="predicted"/>
<dbReference type="RefSeq" id="WP_344082361.1">
    <property type="nucleotide sequence ID" value="NZ_BAAALS010000014.1"/>
</dbReference>
<accession>A0ABN2KKS6</accession>
<dbReference type="Proteomes" id="UP001500655">
    <property type="component" value="Unassembled WGS sequence"/>
</dbReference>
<name>A0ABN2KKS6_9ACTN</name>
<sequence length="172" mass="19281">MALPPRPPGSFWGWRNEIPDANPDEDAVHERLPWGKIRINCNCCSLWHIASDSTGAVPVLCDQCRAHQGNLPEKQLSRLQEHEVMLRDELATVRRSEAALKAALARAKEQTRAALASRGELASRLVSAAHETGNHHCAAHMLASEPDVRSFARRHVEIKRGLRRDDDYDDEP</sequence>